<feature type="compositionally biased region" description="Low complexity" evidence="7">
    <location>
        <begin position="7"/>
        <end position="25"/>
    </location>
</feature>
<dbReference type="GO" id="GO:0042127">
    <property type="term" value="P:regulation of cell population proliferation"/>
    <property type="evidence" value="ECO:0007669"/>
    <property type="project" value="TreeGrafter"/>
</dbReference>
<dbReference type="Pfam" id="PF03299">
    <property type="entry name" value="TF_AP-2"/>
    <property type="match status" value="2"/>
</dbReference>
<dbReference type="PANTHER" id="PTHR10812">
    <property type="entry name" value="TRANSCRIPTION FACTOR AP-2"/>
    <property type="match status" value="1"/>
</dbReference>
<proteinExistence type="inferred from homology"/>
<evidence type="ECO:0000256" key="3">
    <source>
        <dbReference type="ARBA" id="ARBA00023015"/>
    </source>
</evidence>
<protein>
    <recommendedName>
        <fullName evidence="8">Transcription factor AP-2 C-terminal domain-containing protein</fullName>
    </recommendedName>
</protein>
<feature type="compositionally biased region" description="Low complexity" evidence="7">
    <location>
        <begin position="35"/>
        <end position="46"/>
    </location>
</feature>
<dbReference type="PRINTS" id="PR01748">
    <property type="entry name" value="AP2TNSCPFCT"/>
</dbReference>
<accession>A0AAD4JYM3</accession>
<dbReference type="PANTHER" id="PTHR10812:SF17">
    <property type="entry name" value="TRANSCRIPTION FACTOR AP-2, ISOFORM D"/>
    <property type="match status" value="1"/>
</dbReference>
<name>A0AAD4JYM3_9MUSC</name>
<dbReference type="InterPro" id="IPR013854">
    <property type="entry name" value="TF_AP2_C"/>
</dbReference>
<reference evidence="9" key="1">
    <citation type="journal article" date="2021" name="Mol. Ecol. Resour.">
        <title>Phylogenomic analyses of the genus Drosophila reveals genomic signals of climate adaptation.</title>
        <authorList>
            <person name="Li F."/>
            <person name="Rane R.V."/>
            <person name="Luria V."/>
            <person name="Xiong Z."/>
            <person name="Chen J."/>
            <person name="Li Z."/>
            <person name="Catullo R.A."/>
            <person name="Griffin P.C."/>
            <person name="Schiffer M."/>
            <person name="Pearce S."/>
            <person name="Lee S.F."/>
            <person name="McElroy K."/>
            <person name="Stocker A."/>
            <person name="Shirriffs J."/>
            <person name="Cockerell F."/>
            <person name="Coppin C."/>
            <person name="Sgro C.M."/>
            <person name="Karger A."/>
            <person name="Cain J.W."/>
            <person name="Weber J.A."/>
            <person name="Santpere G."/>
            <person name="Kirschner M.W."/>
            <person name="Hoffmann A.A."/>
            <person name="Oakeshott J.G."/>
            <person name="Zhang G."/>
        </authorList>
    </citation>
    <scope>NUCLEOTIDE SEQUENCE</scope>
    <source>
        <strain evidence="9">BGI-SZ-2011g</strain>
    </source>
</reference>
<dbReference type="GO" id="GO:0000981">
    <property type="term" value="F:DNA-binding transcription factor activity, RNA polymerase II-specific"/>
    <property type="evidence" value="ECO:0007669"/>
    <property type="project" value="TreeGrafter"/>
</dbReference>
<dbReference type="Proteomes" id="UP001200034">
    <property type="component" value="Unassembled WGS sequence"/>
</dbReference>
<keyword evidence="3" id="KW-0805">Transcription regulation</keyword>
<dbReference type="InterPro" id="IPR004979">
    <property type="entry name" value="TF_AP2"/>
</dbReference>
<evidence type="ECO:0000256" key="4">
    <source>
        <dbReference type="ARBA" id="ARBA00023125"/>
    </source>
</evidence>
<evidence type="ECO:0000313" key="9">
    <source>
        <dbReference type="EMBL" id="KAH8370363.1"/>
    </source>
</evidence>
<evidence type="ECO:0000256" key="5">
    <source>
        <dbReference type="ARBA" id="ARBA00023163"/>
    </source>
</evidence>
<comment type="subcellular location">
    <subcellularLocation>
        <location evidence="1">Nucleus</location>
    </subcellularLocation>
</comment>
<evidence type="ECO:0000256" key="6">
    <source>
        <dbReference type="ARBA" id="ARBA00023242"/>
    </source>
</evidence>
<evidence type="ECO:0000256" key="2">
    <source>
        <dbReference type="ARBA" id="ARBA00007770"/>
    </source>
</evidence>
<dbReference type="AlphaFoldDB" id="A0AAD4JYM3"/>
<dbReference type="GO" id="GO:0000977">
    <property type="term" value="F:RNA polymerase II transcription regulatory region sequence-specific DNA binding"/>
    <property type="evidence" value="ECO:0007669"/>
    <property type="project" value="TreeGrafter"/>
</dbReference>
<keyword evidence="4" id="KW-0238">DNA-binding</keyword>
<keyword evidence="6" id="KW-0539">Nucleus</keyword>
<sequence>MQERLSGHGSLGLSSSSPAYTTHSGGHSGRGGPTSGHSGHSGTHGSAATMHHQSLQSDFQPPYFPPPFHHSAQSPPQQQISGYLQNHGPLEYLGTDPYGQPLSSLHHAPLHHYNQLAGLRSTQDQLGIHRTHRDAELQGHVTQLSHGFPYTERRSDYGSAISAGAAHGTRLGHEHESLALHQALQNAVDDVQAPALDDNVAFMSDLPLIKSMKSGKDAANIGSGSPSEVFCAVPGRLSLLSSTSKYKVTIAEVQRRLSPPECLNASLLGGVLRRYVFTCSWSRILHINYLFINRAKSKNGGRLLREKLEKIGLNLPAGRRKAANVTLLTSLVEGEATHLAKDFHFVCETEFPARQLAEYIVRHQTEPQDSYRRKELILHSQQITKELMQILSQDRTTHFGTRSQHLLEPSMQRHLTHFSLITHGFGSPAIIAVLHAFQTFLNESLTYLEKLYPSNGGGMVSSSLDKSKIDNDKK</sequence>
<evidence type="ECO:0000256" key="7">
    <source>
        <dbReference type="SAM" id="MobiDB-lite"/>
    </source>
</evidence>
<evidence type="ECO:0000259" key="8">
    <source>
        <dbReference type="Pfam" id="PF03299"/>
    </source>
</evidence>
<gene>
    <name evidence="9" type="ORF">KR093_003159</name>
</gene>
<feature type="region of interest" description="Disordered" evidence="7">
    <location>
        <begin position="1"/>
        <end position="95"/>
    </location>
</feature>
<keyword evidence="10" id="KW-1185">Reference proteome</keyword>
<feature type="compositionally biased region" description="Polar residues" evidence="7">
    <location>
        <begin position="71"/>
        <end position="84"/>
    </location>
</feature>
<dbReference type="GO" id="GO:0005634">
    <property type="term" value="C:nucleus"/>
    <property type="evidence" value="ECO:0007669"/>
    <property type="project" value="UniProtKB-SubCell"/>
</dbReference>
<evidence type="ECO:0000313" key="10">
    <source>
        <dbReference type="Proteomes" id="UP001200034"/>
    </source>
</evidence>
<organism evidence="9 10">
    <name type="scientific">Drosophila rubida</name>
    <dbReference type="NCBI Taxonomy" id="30044"/>
    <lineage>
        <taxon>Eukaryota</taxon>
        <taxon>Metazoa</taxon>
        <taxon>Ecdysozoa</taxon>
        <taxon>Arthropoda</taxon>
        <taxon>Hexapoda</taxon>
        <taxon>Insecta</taxon>
        <taxon>Pterygota</taxon>
        <taxon>Neoptera</taxon>
        <taxon>Endopterygota</taxon>
        <taxon>Diptera</taxon>
        <taxon>Brachycera</taxon>
        <taxon>Muscomorpha</taxon>
        <taxon>Ephydroidea</taxon>
        <taxon>Drosophilidae</taxon>
        <taxon>Drosophila</taxon>
    </lineage>
</organism>
<keyword evidence="5" id="KW-0804">Transcription</keyword>
<feature type="domain" description="Transcription factor AP-2 C-terminal" evidence="8">
    <location>
        <begin position="290"/>
        <end position="443"/>
    </location>
</feature>
<comment type="similarity">
    <text evidence="2">Belongs to the AP-2 family.</text>
</comment>
<feature type="domain" description="Transcription factor AP-2 C-terminal" evidence="8">
    <location>
        <begin position="230"/>
        <end position="274"/>
    </location>
</feature>
<evidence type="ECO:0000256" key="1">
    <source>
        <dbReference type="ARBA" id="ARBA00004123"/>
    </source>
</evidence>
<comment type="caution">
    <text evidence="9">The sequence shown here is derived from an EMBL/GenBank/DDBJ whole genome shotgun (WGS) entry which is preliminary data.</text>
</comment>
<dbReference type="EMBL" id="JAJJHW010002585">
    <property type="protein sequence ID" value="KAH8370363.1"/>
    <property type="molecule type" value="Genomic_DNA"/>
</dbReference>